<dbReference type="PROSITE" id="PS50271">
    <property type="entry name" value="ZF_UBP"/>
    <property type="match status" value="1"/>
</dbReference>
<dbReference type="KEGG" id="pry:Prubr_47650"/>
<dbReference type="AlphaFoldDB" id="A0A810N5D8"/>
<evidence type="ECO:0000313" key="3">
    <source>
        <dbReference type="Proteomes" id="UP000680866"/>
    </source>
</evidence>
<dbReference type="InterPro" id="IPR013083">
    <property type="entry name" value="Znf_RING/FYVE/PHD"/>
</dbReference>
<gene>
    <name evidence="2" type="ORF">Prubr_47650</name>
</gene>
<feature type="domain" description="UBP-type" evidence="1">
    <location>
        <begin position="2"/>
        <end position="86"/>
    </location>
</feature>
<dbReference type="InterPro" id="IPR001607">
    <property type="entry name" value="Znf_UBP"/>
</dbReference>
<keyword evidence="3" id="KW-1185">Reference proteome</keyword>
<protein>
    <recommendedName>
        <fullName evidence="1">UBP-type domain-containing protein</fullName>
    </recommendedName>
</protein>
<organism evidence="2 3">
    <name type="scientific">Polymorphospora rubra</name>
    <dbReference type="NCBI Taxonomy" id="338584"/>
    <lineage>
        <taxon>Bacteria</taxon>
        <taxon>Bacillati</taxon>
        <taxon>Actinomycetota</taxon>
        <taxon>Actinomycetes</taxon>
        <taxon>Micromonosporales</taxon>
        <taxon>Micromonosporaceae</taxon>
        <taxon>Polymorphospora</taxon>
    </lineage>
</organism>
<name>A0A810N5D8_9ACTN</name>
<dbReference type="Gene3D" id="3.30.40.10">
    <property type="entry name" value="Zinc/RING finger domain, C3HC4 (zinc finger)"/>
    <property type="match status" value="1"/>
</dbReference>
<dbReference type="EMBL" id="AP023359">
    <property type="protein sequence ID" value="BCJ67744.1"/>
    <property type="molecule type" value="Genomic_DNA"/>
</dbReference>
<sequence length="86" mass="9590">MTTCAHLTDAGVPQPQTTQGCQDCLRDGNTDWVHLRLCLTCGHVGCCDSSPYRHATAHFHESGHPVIRSFEAGQSWRWCYVDQMLG</sequence>
<proteinExistence type="predicted"/>
<dbReference type="Proteomes" id="UP000680866">
    <property type="component" value="Chromosome"/>
</dbReference>
<dbReference type="SUPFAM" id="SSF57850">
    <property type="entry name" value="RING/U-box"/>
    <property type="match status" value="1"/>
</dbReference>
<dbReference type="GO" id="GO:0008270">
    <property type="term" value="F:zinc ion binding"/>
    <property type="evidence" value="ECO:0007669"/>
    <property type="project" value="InterPro"/>
</dbReference>
<accession>A0A810N5D8</accession>
<reference evidence="2" key="1">
    <citation type="submission" date="2020-08" db="EMBL/GenBank/DDBJ databases">
        <title>Whole genome shotgun sequence of Polymorphospora rubra NBRC 101157.</title>
        <authorList>
            <person name="Komaki H."/>
            <person name="Tamura T."/>
        </authorList>
    </citation>
    <scope>NUCLEOTIDE SEQUENCE</scope>
    <source>
        <strain evidence="2">NBRC 101157</strain>
    </source>
</reference>
<dbReference type="Pfam" id="PF02148">
    <property type="entry name" value="zf-UBP"/>
    <property type="match status" value="1"/>
</dbReference>
<evidence type="ECO:0000313" key="2">
    <source>
        <dbReference type="EMBL" id="BCJ67744.1"/>
    </source>
</evidence>
<dbReference type="RefSeq" id="WP_212817033.1">
    <property type="nucleotide sequence ID" value="NZ_AP023359.1"/>
</dbReference>
<evidence type="ECO:0000259" key="1">
    <source>
        <dbReference type="PROSITE" id="PS50271"/>
    </source>
</evidence>